<proteinExistence type="predicted"/>
<dbReference type="Gene3D" id="3.30.200.20">
    <property type="entry name" value="Phosphorylase Kinase, domain 1"/>
    <property type="match status" value="1"/>
</dbReference>
<dbReference type="InterPro" id="IPR017441">
    <property type="entry name" value="Protein_kinase_ATP_BS"/>
</dbReference>
<dbReference type="PROSITE" id="PS00107">
    <property type="entry name" value="PROTEIN_KINASE_ATP"/>
    <property type="match status" value="1"/>
</dbReference>
<keyword evidence="2" id="KW-0433">Leucine-rich repeat</keyword>
<reference evidence="12" key="2">
    <citation type="submission" date="2025-08" db="UniProtKB">
        <authorList>
            <consortium name="RefSeq"/>
        </authorList>
    </citation>
    <scope>IDENTIFICATION</scope>
    <source>
        <tissue evidence="12">Leaf</tissue>
    </source>
</reference>
<dbReference type="PANTHER" id="PTHR48056">
    <property type="entry name" value="LRR RECEPTOR-LIKE SERINE/THREONINE-PROTEIN KINASE-RELATED"/>
    <property type="match status" value="1"/>
</dbReference>
<dbReference type="Pfam" id="PF00069">
    <property type="entry name" value="Pkinase"/>
    <property type="match status" value="1"/>
</dbReference>
<dbReference type="SMART" id="SM00369">
    <property type="entry name" value="LRR_TYP"/>
    <property type="match status" value="5"/>
</dbReference>
<reference evidence="11" key="1">
    <citation type="journal article" date="2021" name="Nat. Commun.">
        <title>Genomic analyses provide insights into spinach domestication and the genetic basis of agronomic traits.</title>
        <authorList>
            <person name="Cai X."/>
            <person name="Sun X."/>
            <person name="Xu C."/>
            <person name="Sun H."/>
            <person name="Wang X."/>
            <person name="Ge C."/>
            <person name="Zhang Z."/>
            <person name="Wang Q."/>
            <person name="Fei Z."/>
            <person name="Jiao C."/>
            <person name="Wang Q."/>
        </authorList>
    </citation>
    <scope>NUCLEOTIDE SEQUENCE [LARGE SCALE GENOMIC DNA]</scope>
    <source>
        <strain evidence="11">cv. Varoflay</strain>
    </source>
</reference>
<evidence type="ECO:0000256" key="4">
    <source>
        <dbReference type="ARBA" id="ARBA00022737"/>
    </source>
</evidence>
<dbReference type="RefSeq" id="XP_056686644.1">
    <property type="nucleotide sequence ID" value="XM_056830666.1"/>
</dbReference>
<dbReference type="InterPro" id="IPR032675">
    <property type="entry name" value="LRR_dom_sf"/>
</dbReference>
<evidence type="ECO:0000259" key="10">
    <source>
        <dbReference type="PROSITE" id="PS50011"/>
    </source>
</evidence>
<keyword evidence="4" id="KW-0677">Repeat</keyword>
<keyword evidence="8" id="KW-0547">Nucleotide-binding</keyword>
<dbReference type="InterPro" id="IPR003591">
    <property type="entry name" value="Leu-rich_rpt_typical-subtyp"/>
</dbReference>
<accession>A0ABM3QTE7</accession>
<evidence type="ECO:0000313" key="11">
    <source>
        <dbReference type="Proteomes" id="UP000813463"/>
    </source>
</evidence>
<comment type="subcellular location">
    <subcellularLocation>
        <location evidence="1">Membrane</location>
    </subcellularLocation>
</comment>
<keyword evidence="5 9" id="KW-1133">Transmembrane helix</keyword>
<dbReference type="Gene3D" id="1.10.510.10">
    <property type="entry name" value="Transferase(Phosphotransferase) domain 1"/>
    <property type="match status" value="1"/>
</dbReference>
<dbReference type="SUPFAM" id="SSF56112">
    <property type="entry name" value="Protein kinase-like (PK-like)"/>
    <property type="match status" value="1"/>
</dbReference>
<dbReference type="InterPro" id="IPR001611">
    <property type="entry name" value="Leu-rich_rpt"/>
</dbReference>
<dbReference type="InterPro" id="IPR000719">
    <property type="entry name" value="Prot_kinase_dom"/>
</dbReference>
<dbReference type="Proteomes" id="UP000813463">
    <property type="component" value="Chromosome 6"/>
</dbReference>
<keyword evidence="11" id="KW-1185">Reference proteome</keyword>
<evidence type="ECO:0000256" key="9">
    <source>
        <dbReference type="SAM" id="Phobius"/>
    </source>
</evidence>
<dbReference type="PANTHER" id="PTHR48056:SF42">
    <property type="entry name" value="MDIS1-INTERACTING RECEPTOR LIKE KINASE 2-LIKE"/>
    <property type="match status" value="1"/>
</dbReference>
<dbReference type="PROSITE" id="PS00109">
    <property type="entry name" value="PROTEIN_KINASE_TYR"/>
    <property type="match status" value="1"/>
</dbReference>
<protein>
    <submittedName>
        <fullName evidence="12">MDIS1-interacting receptor like kinase 2-like</fullName>
    </submittedName>
</protein>
<evidence type="ECO:0000256" key="7">
    <source>
        <dbReference type="ARBA" id="ARBA00023180"/>
    </source>
</evidence>
<evidence type="ECO:0000256" key="6">
    <source>
        <dbReference type="ARBA" id="ARBA00023136"/>
    </source>
</evidence>
<feature type="transmembrane region" description="Helical" evidence="9">
    <location>
        <begin position="615"/>
        <end position="637"/>
    </location>
</feature>
<evidence type="ECO:0000256" key="8">
    <source>
        <dbReference type="PROSITE-ProRule" id="PRU10141"/>
    </source>
</evidence>
<keyword evidence="8" id="KW-0067">ATP-binding</keyword>
<dbReference type="GeneID" id="110805854"/>
<dbReference type="Gene3D" id="3.80.10.10">
    <property type="entry name" value="Ribonuclease Inhibitor"/>
    <property type="match status" value="3"/>
</dbReference>
<dbReference type="Pfam" id="PF00560">
    <property type="entry name" value="LRR_1"/>
    <property type="match status" value="7"/>
</dbReference>
<evidence type="ECO:0000313" key="12">
    <source>
        <dbReference type="RefSeq" id="XP_056686644.1"/>
    </source>
</evidence>
<dbReference type="Pfam" id="PF08263">
    <property type="entry name" value="LRRNT_2"/>
    <property type="match status" value="1"/>
</dbReference>
<keyword evidence="3 9" id="KW-0812">Transmembrane</keyword>
<gene>
    <name evidence="12" type="primary">LOC110805854</name>
</gene>
<evidence type="ECO:0000256" key="5">
    <source>
        <dbReference type="ARBA" id="ARBA00022989"/>
    </source>
</evidence>
<name>A0ABM3QTE7_SPIOL</name>
<sequence>MSNIAISIELVLIGITLSCMNLLTLSKATYYPPQTEARALLKWKQNFQNQSAFTSWQIPQNLTCLPNINPCHWRGIGCDSHGRVTNIILSGLELQGKLDTLDFSSFPHLIGLDLSSNYFIGTIPTSIGMISKLKYFDLSTNKLNGTLPFSLSNLTQLEHLDLSRNDFTGQIDPALFPDAVSRTNSGLISIKRIILQHTYLDGTIPSTIGNCRNLSIIALGNNQLSGHIPASMANLSELTCLRLDQNYLTGPIPTFVGRLDKLTNLSLYENQFHGHIPQDIGNLSSLTCLELCRNNLTGSLPPQVCKGGKLVYLTASFNNLTGPMPISLKNCQSLHRVNLNHNQLTGDLDQAFGEYPSMRYIDLSYNKLGGKLSPTWGMSKNLSALLIAGNSVGGEIPKHIFQLPNLGLLDLSSNRLHGYIPPEIGQSSKLVQLLFQNNMLSGHVPVQVGGLKEVRQLDISNNSLTGQIPGEIGGCSMLLSLNLSNNHLTGKIPDEIGQLTHLQIFLDLSYNSLTGEMPLNLGQLQELENLNISHNSLTGRIPTSVANILSLLSVDFSHNELEGPLPDSKAFSSFLLESFSDNKDLCGKIKGMKPCNDIQATLSPTTKQQYRIIKFTVASLASTLLVLLFVACGIIVWRRGRLAKHKQQKLNKFKDPFTVLNFDGKLVYSDIVEATEDFHSLYCIGSGSFGRVYKAELPNGQVLAVKKLNSGILENAAKSFVTEVTALTEIRHRNIVRFYGFCLHQKMTFLVFKYVERGSLADVISSYDGAKELDWDKRIRIIKGVANALAYMHHGCIPPVVHRDISSKNVLLCSQLEAHVSDFGTAKFLHPDSSNWTALVGTYGYLAPELAYTMVLQTGQMTNCKLS</sequence>
<dbReference type="InterPro" id="IPR008266">
    <property type="entry name" value="Tyr_kinase_AS"/>
</dbReference>
<evidence type="ECO:0000256" key="1">
    <source>
        <dbReference type="ARBA" id="ARBA00004370"/>
    </source>
</evidence>
<feature type="domain" description="Protein kinase" evidence="10">
    <location>
        <begin position="678"/>
        <end position="867"/>
    </location>
</feature>
<dbReference type="PROSITE" id="PS50011">
    <property type="entry name" value="PROTEIN_KINASE_DOM"/>
    <property type="match status" value="1"/>
</dbReference>
<feature type="binding site" evidence="8">
    <location>
        <position position="707"/>
    </location>
    <ligand>
        <name>ATP</name>
        <dbReference type="ChEBI" id="CHEBI:30616"/>
    </ligand>
</feature>
<dbReference type="SUPFAM" id="SSF52058">
    <property type="entry name" value="L domain-like"/>
    <property type="match status" value="1"/>
</dbReference>
<dbReference type="Pfam" id="PF13855">
    <property type="entry name" value="LRR_8"/>
    <property type="match status" value="2"/>
</dbReference>
<keyword evidence="6 9" id="KW-0472">Membrane</keyword>
<evidence type="ECO:0000256" key="2">
    <source>
        <dbReference type="ARBA" id="ARBA00022614"/>
    </source>
</evidence>
<keyword evidence="7" id="KW-0325">Glycoprotein</keyword>
<dbReference type="InterPro" id="IPR050647">
    <property type="entry name" value="Plant_LRR-RLKs"/>
</dbReference>
<dbReference type="InterPro" id="IPR013210">
    <property type="entry name" value="LRR_N_plant-typ"/>
</dbReference>
<organism evidence="11 12">
    <name type="scientific">Spinacia oleracea</name>
    <name type="common">Spinach</name>
    <dbReference type="NCBI Taxonomy" id="3562"/>
    <lineage>
        <taxon>Eukaryota</taxon>
        <taxon>Viridiplantae</taxon>
        <taxon>Streptophyta</taxon>
        <taxon>Embryophyta</taxon>
        <taxon>Tracheophyta</taxon>
        <taxon>Spermatophyta</taxon>
        <taxon>Magnoliopsida</taxon>
        <taxon>eudicotyledons</taxon>
        <taxon>Gunneridae</taxon>
        <taxon>Pentapetalae</taxon>
        <taxon>Caryophyllales</taxon>
        <taxon>Chenopodiaceae</taxon>
        <taxon>Chenopodioideae</taxon>
        <taxon>Anserineae</taxon>
        <taxon>Spinacia</taxon>
    </lineage>
</organism>
<evidence type="ECO:0000256" key="3">
    <source>
        <dbReference type="ARBA" id="ARBA00022692"/>
    </source>
</evidence>
<dbReference type="InterPro" id="IPR011009">
    <property type="entry name" value="Kinase-like_dom_sf"/>
</dbReference>
<dbReference type="SUPFAM" id="SSF52047">
    <property type="entry name" value="RNI-like"/>
    <property type="match status" value="1"/>
</dbReference>